<dbReference type="GO" id="GO:0043139">
    <property type="term" value="F:5'-3' DNA helicase activity"/>
    <property type="evidence" value="ECO:0007669"/>
    <property type="project" value="UniProtKB-EC"/>
</dbReference>
<dbReference type="InterPro" id="IPR003593">
    <property type="entry name" value="AAA+_ATPase"/>
</dbReference>
<dbReference type="PANTHER" id="PTHR47642:SF5">
    <property type="entry name" value="ATP-DEPENDENT DNA HELICASE"/>
    <property type="match status" value="1"/>
</dbReference>
<dbReference type="PANTHER" id="PTHR47642">
    <property type="entry name" value="ATP-DEPENDENT DNA HELICASE"/>
    <property type="match status" value="1"/>
</dbReference>
<dbReference type="Pfam" id="PF05970">
    <property type="entry name" value="PIF1"/>
    <property type="match status" value="1"/>
</dbReference>
<keyword evidence="1" id="KW-0378">Hydrolase</keyword>
<keyword evidence="1" id="KW-0233">DNA recombination</keyword>
<dbReference type="Gene3D" id="3.40.50.300">
    <property type="entry name" value="P-loop containing nucleotide triphosphate hydrolases"/>
    <property type="match status" value="1"/>
</dbReference>
<organism evidence="4 5">
    <name type="scientific">Ophiocordyceps unilateralis</name>
    <name type="common">Zombie-ant fungus</name>
    <name type="synonym">Torrubia unilateralis</name>
    <dbReference type="NCBI Taxonomy" id="268505"/>
    <lineage>
        <taxon>Eukaryota</taxon>
        <taxon>Fungi</taxon>
        <taxon>Dikarya</taxon>
        <taxon>Ascomycota</taxon>
        <taxon>Pezizomycotina</taxon>
        <taxon>Sordariomycetes</taxon>
        <taxon>Hypocreomycetidae</taxon>
        <taxon>Hypocreales</taxon>
        <taxon>Ophiocordycipitaceae</taxon>
        <taxon>Ophiocordyceps</taxon>
    </lineage>
</organism>
<comment type="cofactor">
    <cofactor evidence="1">
        <name>Mg(2+)</name>
        <dbReference type="ChEBI" id="CHEBI:18420"/>
    </cofactor>
</comment>
<dbReference type="GO" id="GO:0000723">
    <property type="term" value="P:telomere maintenance"/>
    <property type="evidence" value="ECO:0007669"/>
    <property type="project" value="InterPro"/>
</dbReference>
<dbReference type="GO" id="GO:0006310">
    <property type="term" value="P:DNA recombination"/>
    <property type="evidence" value="ECO:0007669"/>
    <property type="project" value="UniProtKB-KW"/>
</dbReference>
<keyword evidence="1" id="KW-0234">DNA repair</keyword>
<dbReference type="GO" id="GO:0005524">
    <property type="term" value="F:ATP binding"/>
    <property type="evidence" value="ECO:0007669"/>
    <property type="project" value="UniProtKB-KW"/>
</dbReference>
<dbReference type="InterPro" id="IPR051055">
    <property type="entry name" value="PIF1_helicase"/>
</dbReference>
<feature type="region of interest" description="Disordered" evidence="2">
    <location>
        <begin position="35"/>
        <end position="63"/>
    </location>
</feature>
<gene>
    <name evidence="4" type="ORF">XA68_18507</name>
</gene>
<comment type="caution">
    <text evidence="4">The sequence shown here is derived from an EMBL/GenBank/DDBJ whole genome shotgun (WGS) entry which is preliminary data.</text>
</comment>
<evidence type="ECO:0000256" key="1">
    <source>
        <dbReference type="RuleBase" id="RU363044"/>
    </source>
</evidence>
<evidence type="ECO:0000256" key="2">
    <source>
        <dbReference type="SAM" id="MobiDB-lite"/>
    </source>
</evidence>
<reference evidence="4 5" key="1">
    <citation type="journal article" date="2015" name="BMC Genomics">
        <title>Gene expression during zombie ant biting behavior reflects the complexity underlying fungal parasitic behavioral manipulation.</title>
        <authorList>
            <person name="de Bekker C."/>
            <person name="Ohm R.A."/>
            <person name="Loreto R.G."/>
            <person name="Sebastian A."/>
            <person name="Albert I."/>
            <person name="Merrow M."/>
            <person name="Brachmann A."/>
            <person name="Hughes D.P."/>
        </authorList>
    </citation>
    <scope>NUCLEOTIDE SEQUENCE [LARGE SCALE GENOMIC DNA]</scope>
    <source>
        <strain evidence="4 5">SC16a</strain>
    </source>
</reference>
<comment type="catalytic activity">
    <reaction evidence="1">
        <text>ATP + H2O = ADP + phosphate + H(+)</text>
        <dbReference type="Rhea" id="RHEA:13065"/>
        <dbReference type="ChEBI" id="CHEBI:15377"/>
        <dbReference type="ChEBI" id="CHEBI:15378"/>
        <dbReference type="ChEBI" id="CHEBI:30616"/>
        <dbReference type="ChEBI" id="CHEBI:43474"/>
        <dbReference type="ChEBI" id="CHEBI:456216"/>
        <dbReference type="EC" id="5.6.2.3"/>
    </reaction>
</comment>
<dbReference type="EC" id="5.6.2.3" evidence="1"/>
<dbReference type="EMBL" id="LAZP02000972">
    <property type="protein sequence ID" value="PFH55356.1"/>
    <property type="molecule type" value="Genomic_DNA"/>
</dbReference>
<dbReference type="SUPFAM" id="SSF52540">
    <property type="entry name" value="P-loop containing nucleoside triphosphate hydrolases"/>
    <property type="match status" value="1"/>
</dbReference>
<sequence>MQTGGSCLVKRLKPAYLPRQLYKQGRDPYLGRFQLPTTHRRSLNRTGRQASPRRQRSSLGFDSLNVVKSRHDSRCEPSPFTPYYWAHQMSGESQDQHHTNSSSDFSADNNGQQFYAQINNGLSGTSRRSTWSEPELCKEQQDLVDLIASGRNVFYTGSAGSGKSTVLKTALRRLEDNGLQVHVLAPTGRAALQVNGTTTWTYMGWTPNHHKSSIEDLKLECLRKPIRRRLRATDVLVIDEISMIENHHLERINICMKEIRKRDAAFGGVQVIVTGDFCQLPPVKPFRHCITCGSDMQSHKYETMFSCPECQDMFYDYDKWAFMSPAWEECDFTHVHLKQIHRQKDEQFIKMLQKCRLGLPFRPHETMTLMNHPYPYCHIPY</sequence>
<keyword evidence="1" id="KW-0067">ATP-binding</keyword>
<evidence type="ECO:0000259" key="3">
    <source>
        <dbReference type="SMART" id="SM00382"/>
    </source>
</evidence>
<accession>A0A2A9P3A6</accession>
<protein>
    <recommendedName>
        <fullName evidence="1">ATP-dependent DNA helicase</fullName>
        <ecNumber evidence="1">5.6.2.3</ecNumber>
    </recommendedName>
</protein>
<reference evidence="4 5" key="2">
    <citation type="journal article" date="2017" name="Sci. Rep.">
        <title>Ant-infecting Ophiocordyceps genomes reveal a high diversity of potential behavioral manipulation genes and a possible major role for enterotoxins.</title>
        <authorList>
            <person name="de Bekker C."/>
            <person name="Ohm R.A."/>
            <person name="Evans H.C."/>
            <person name="Brachmann A."/>
            <person name="Hughes D.P."/>
        </authorList>
    </citation>
    <scope>NUCLEOTIDE SEQUENCE [LARGE SCALE GENOMIC DNA]</scope>
    <source>
        <strain evidence="4 5">SC16a</strain>
    </source>
</reference>
<proteinExistence type="inferred from homology"/>
<dbReference type="Proteomes" id="UP000037136">
    <property type="component" value="Unassembled WGS sequence"/>
</dbReference>
<dbReference type="InterPro" id="IPR010285">
    <property type="entry name" value="DNA_helicase_pif1-like_DEAD"/>
</dbReference>
<dbReference type="InterPro" id="IPR027417">
    <property type="entry name" value="P-loop_NTPase"/>
</dbReference>
<comment type="similarity">
    <text evidence="1">Belongs to the helicase family.</text>
</comment>
<dbReference type="GO" id="GO:0016887">
    <property type="term" value="F:ATP hydrolysis activity"/>
    <property type="evidence" value="ECO:0007669"/>
    <property type="project" value="RHEA"/>
</dbReference>
<evidence type="ECO:0000313" key="5">
    <source>
        <dbReference type="Proteomes" id="UP000037136"/>
    </source>
</evidence>
<keyword evidence="5" id="KW-1185">Reference proteome</keyword>
<feature type="domain" description="AAA+ ATPase" evidence="3">
    <location>
        <begin position="149"/>
        <end position="276"/>
    </location>
</feature>
<name>A0A2A9P3A6_OPHUN</name>
<keyword evidence="1" id="KW-0347">Helicase</keyword>
<dbReference type="OrthoDB" id="4918806at2759"/>
<dbReference type="GO" id="GO:0006281">
    <property type="term" value="P:DNA repair"/>
    <property type="evidence" value="ECO:0007669"/>
    <property type="project" value="UniProtKB-KW"/>
</dbReference>
<dbReference type="STRING" id="268505.A0A2A9P3A6"/>
<keyword evidence="1" id="KW-0227">DNA damage</keyword>
<dbReference type="AlphaFoldDB" id="A0A2A9P3A6"/>
<dbReference type="SMART" id="SM00382">
    <property type="entry name" value="AAA"/>
    <property type="match status" value="1"/>
</dbReference>
<keyword evidence="1" id="KW-0547">Nucleotide-binding</keyword>
<evidence type="ECO:0000313" key="4">
    <source>
        <dbReference type="EMBL" id="PFH55356.1"/>
    </source>
</evidence>